<feature type="non-terminal residue" evidence="1">
    <location>
        <position position="1"/>
    </location>
</feature>
<protein>
    <submittedName>
        <fullName evidence="1">Uncharacterized protein</fullName>
    </submittedName>
</protein>
<dbReference type="EMBL" id="JANBUJ010001362">
    <property type="protein sequence ID" value="KAJ2767685.1"/>
    <property type="molecule type" value="Genomic_DNA"/>
</dbReference>
<gene>
    <name evidence="1" type="ORF">IWQ57_003854</name>
</gene>
<evidence type="ECO:0000313" key="2">
    <source>
        <dbReference type="Proteomes" id="UP001140234"/>
    </source>
</evidence>
<evidence type="ECO:0000313" key="1">
    <source>
        <dbReference type="EMBL" id="KAJ2767685.1"/>
    </source>
</evidence>
<comment type="caution">
    <text evidence="1">The sequence shown here is derived from an EMBL/GenBank/DDBJ whole genome shotgun (WGS) entry which is preliminary data.</text>
</comment>
<accession>A0ACC1JUG9</accession>
<proteinExistence type="predicted"/>
<name>A0ACC1JUG9_9FUNG</name>
<sequence length="376" mass="41224">FYAATDTVLNALRREFPGILIQFEDFSTDHAFGLLERWRNKTLCFNDDIQGTGCVILGGFISAVEQAGIPARDQRILFVGAGSGGVGVAKQLVDYFVVEHGMSEDDAKAMFWLVDSRGLITANRDGSLAHHKVCFARHDNGDTQCATLEDAIEYVRPTALIGLSTVYKAFNERILTRMNELNPIARPIVFPLSNPETKAECTFEEAMRCTGNRVLFASGTAFPDYTVPETGEVKVPGQGNNMYVFPAIGLGATLCKPERITDTMIFAVAKALASSLNEQERARGELYPRIERLRNVAAGLAAAFITQAVREGLVQEPHWVDIVKSTMPEEAMSQTAVTGQYTRRVLGEVKTLMWSPASSVEQYIVEAVATVNADDV</sequence>
<reference evidence="1" key="1">
    <citation type="submission" date="2022-07" db="EMBL/GenBank/DDBJ databases">
        <title>Phylogenomic reconstructions and comparative analyses of Kickxellomycotina fungi.</title>
        <authorList>
            <person name="Reynolds N.K."/>
            <person name="Stajich J.E."/>
            <person name="Barry K."/>
            <person name="Grigoriev I.V."/>
            <person name="Crous P."/>
            <person name="Smith M.E."/>
        </authorList>
    </citation>
    <scope>NUCLEOTIDE SEQUENCE</scope>
    <source>
        <strain evidence="1">CBS 109366</strain>
    </source>
</reference>
<organism evidence="1 2">
    <name type="scientific">Coemansia nantahalensis</name>
    <dbReference type="NCBI Taxonomy" id="2789366"/>
    <lineage>
        <taxon>Eukaryota</taxon>
        <taxon>Fungi</taxon>
        <taxon>Fungi incertae sedis</taxon>
        <taxon>Zoopagomycota</taxon>
        <taxon>Kickxellomycotina</taxon>
        <taxon>Kickxellomycetes</taxon>
        <taxon>Kickxellales</taxon>
        <taxon>Kickxellaceae</taxon>
        <taxon>Coemansia</taxon>
    </lineage>
</organism>
<dbReference type="Proteomes" id="UP001140234">
    <property type="component" value="Unassembled WGS sequence"/>
</dbReference>
<keyword evidence="2" id="KW-1185">Reference proteome</keyword>